<reference evidence="4 5" key="1">
    <citation type="submission" date="2023-07" db="EMBL/GenBank/DDBJ databases">
        <title>Sorghum-associated microbial communities from plants grown in Nebraska, USA.</title>
        <authorList>
            <person name="Schachtman D."/>
        </authorList>
    </citation>
    <scope>NUCLEOTIDE SEQUENCE [LARGE SCALE GENOMIC DNA]</scope>
    <source>
        <strain evidence="4 5">DS1607</strain>
    </source>
</reference>
<feature type="signal peptide" evidence="2">
    <location>
        <begin position="1"/>
        <end position="27"/>
    </location>
</feature>
<name>A0ABT9S632_9BURK</name>
<dbReference type="Gene3D" id="3.30.1340.30">
    <property type="match status" value="1"/>
</dbReference>
<gene>
    <name evidence="4" type="ORF">J2W36_002062</name>
</gene>
<protein>
    <submittedName>
        <fullName evidence="4">Osmotically-inducible protein OsmY</fullName>
    </submittedName>
</protein>
<comment type="caution">
    <text evidence="4">The sequence shown here is derived from an EMBL/GenBank/DDBJ whole genome shotgun (WGS) entry which is preliminary data.</text>
</comment>
<dbReference type="EMBL" id="JAUSRO010000006">
    <property type="protein sequence ID" value="MDP9899811.1"/>
    <property type="molecule type" value="Genomic_DNA"/>
</dbReference>
<keyword evidence="5" id="KW-1185">Reference proteome</keyword>
<dbReference type="PROSITE" id="PS50914">
    <property type="entry name" value="BON"/>
    <property type="match status" value="1"/>
</dbReference>
<feature type="domain" description="BON" evidence="3">
    <location>
        <begin position="94"/>
        <end position="162"/>
    </location>
</feature>
<dbReference type="PANTHER" id="PTHR34606:SF15">
    <property type="entry name" value="BON DOMAIN-CONTAINING PROTEIN"/>
    <property type="match status" value="1"/>
</dbReference>
<dbReference type="Proteomes" id="UP001226867">
    <property type="component" value="Unassembled WGS sequence"/>
</dbReference>
<dbReference type="Pfam" id="PF04972">
    <property type="entry name" value="BON"/>
    <property type="match status" value="1"/>
</dbReference>
<dbReference type="PROSITE" id="PS51257">
    <property type="entry name" value="PROKAR_LIPOPROTEIN"/>
    <property type="match status" value="1"/>
</dbReference>
<dbReference type="InterPro" id="IPR007055">
    <property type="entry name" value="BON_dom"/>
</dbReference>
<feature type="region of interest" description="Disordered" evidence="1">
    <location>
        <begin position="54"/>
        <end position="90"/>
    </location>
</feature>
<accession>A0ABT9S632</accession>
<dbReference type="SMART" id="SM00749">
    <property type="entry name" value="BON"/>
    <property type="match status" value="1"/>
</dbReference>
<sequence>MKMTTESTRTSRIWIATAVACAALSLAACGDKSNGTTAGEKVDAAIAKTEQAGAEAKEKVDQMASEAKAKIDASTASGEATARQGATQAKGAIDDAALTASVSAGLAKDPDLSAIKINVDTKGGVVTLNGPAPSATAKARAEDIARSVQGVSSVDNRLEVKAM</sequence>
<dbReference type="RefSeq" id="WP_307689638.1">
    <property type="nucleotide sequence ID" value="NZ_JAUSRO010000006.1"/>
</dbReference>
<dbReference type="InterPro" id="IPR051686">
    <property type="entry name" value="Lipoprotein_DolP"/>
</dbReference>
<dbReference type="PANTHER" id="PTHR34606">
    <property type="entry name" value="BON DOMAIN-CONTAINING PROTEIN"/>
    <property type="match status" value="1"/>
</dbReference>
<dbReference type="InterPro" id="IPR014004">
    <property type="entry name" value="Transpt-assoc_nodulatn_dom_bac"/>
</dbReference>
<evidence type="ECO:0000256" key="1">
    <source>
        <dbReference type="SAM" id="MobiDB-lite"/>
    </source>
</evidence>
<proteinExistence type="predicted"/>
<feature type="chain" id="PRO_5045055565" evidence="2">
    <location>
        <begin position="28"/>
        <end position="163"/>
    </location>
</feature>
<evidence type="ECO:0000313" key="4">
    <source>
        <dbReference type="EMBL" id="MDP9899811.1"/>
    </source>
</evidence>
<evidence type="ECO:0000256" key="2">
    <source>
        <dbReference type="SAM" id="SignalP"/>
    </source>
</evidence>
<evidence type="ECO:0000313" key="5">
    <source>
        <dbReference type="Proteomes" id="UP001226867"/>
    </source>
</evidence>
<organism evidence="4 5">
    <name type="scientific">Variovorax ginsengisoli</name>
    <dbReference type="NCBI Taxonomy" id="363844"/>
    <lineage>
        <taxon>Bacteria</taxon>
        <taxon>Pseudomonadati</taxon>
        <taxon>Pseudomonadota</taxon>
        <taxon>Betaproteobacteria</taxon>
        <taxon>Burkholderiales</taxon>
        <taxon>Comamonadaceae</taxon>
        <taxon>Variovorax</taxon>
    </lineage>
</organism>
<keyword evidence="2" id="KW-0732">Signal</keyword>
<evidence type="ECO:0000259" key="3">
    <source>
        <dbReference type="PROSITE" id="PS50914"/>
    </source>
</evidence>
<feature type="compositionally biased region" description="Basic and acidic residues" evidence="1">
    <location>
        <begin position="55"/>
        <end position="71"/>
    </location>
</feature>